<sequence length="121" mass="13738">MNTLEAYHDSSYDPSHNPTTRAVLWNILHFSTNQIPNPVCNLRKLWGATVADLHLVDGTSTLVSHEKRFHLFLDELNEQNVENVAPGNHRQTQRPRGQCQQAIPFDYEEEDNTDLDGIGAT</sequence>
<protein>
    <submittedName>
        <fullName evidence="1">Uncharacterized protein</fullName>
    </submittedName>
</protein>
<reference evidence="1 2" key="1">
    <citation type="journal article" date="2021" name="BMC Genomics">
        <title>Datura genome reveals duplications of psychoactive alkaloid biosynthetic genes and high mutation rate following tissue culture.</title>
        <authorList>
            <person name="Rajewski A."/>
            <person name="Carter-House D."/>
            <person name="Stajich J."/>
            <person name="Litt A."/>
        </authorList>
    </citation>
    <scope>NUCLEOTIDE SEQUENCE [LARGE SCALE GENOMIC DNA]</scope>
    <source>
        <strain evidence="1">AR-01</strain>
    </source>
</reference>
<dbReference type="Proteomes" id="UP000823775">
    <property type="component" value="Unassembled WGS sequence"/>
</dbReference>
<evidence type="ECO:0000313" key="2">
    <source>
        <dbReference type="Proteomes" id="UP000823775"/>
    </source>
</evidence>
<comment type="caution">
    <text evidence="1">The sequence shown here is derived from an EMBL/GenBank/DDBJ whole genome shotgun (WGS) entry which is preliminary data.</text>
</comment>
<evidence type="ECO:0000313" key="1">
    <source>
        <dbReference type="EMBL" id="MCD9638328.1"/>
    </source>
</evidence>
<proteinExistence type="predicted"/>
<gene>
    <name evidence="1" type="ORF">HAX54_022217</name>
</gene>
<organism evidence="1 2">
    <name type="scientific">Datura stramonium</name>
    <name type="common">Jimsonweed</name>
    <name type="synonym">Common thornapple</name>
    <dbReference type="NCBI Taxonomy" id="4076"/>
    <lineage>
        <taxon>Eukaryota</taxon>
        <taxon>Viridiplantae</taxon>
        <taxon>Streptophyta</taxon>
        <taxon>Embryophyta</taxon>
        <taxon>Tracheophyta</taxon>
        <taxon>Spermatophyta</taxon>
        <taxon>Magnoliopsida</taxon>
        <taxon>eudicotyledons</taxon>
        <taxon>Gunneridae</taxon>
        <taxon>Pentapetalae</taxon>
        <taxon>asterids</taxon>
        <taxon>lamiids</taxon>
        <taxon>Solanales</taxon>
        <taxon>Solanaceae</taxon>
        <taxon>Solanoideae</taxon>
        <taxon>Datureae</taxon>
        <taxon>Datura</taxon>
    </lineage>
</organism>
<accession>A0ABS8UU68</accession>
<keyword evidence="2" id="KW-1185">Reference proteome</keyword>
<name>A0ABS8UU68_DATST</name>
<dbReference type="EMBL" id="JACEIK010002673">
    <property type="protein sequence ID" value="MCD9638328.1"/>
    <property type="molecule type" value="Genomic_DNA"/>
</dbReference>